<comment type="similarity">
    <text evidence="1">Belongs to the GSP E family.</text>
</comment>
<keyword evidence="2" id="KW-0175">Coiled coil</keyword>
<gene>
    <name evidence="4" type="ORF">ACEG43_38930</name>
</gene>
<dbReference type="CDD" id="cd01130">
    <property type="entry name" value="VirB11-like_ATPase"/>
    <property type="match status" value="1"/>
</dbReference>
<dbReference type="Pfam" id="PF00437">
    <property type="entry name" value="T2SSE"/>
    <property type="match status" value="1"/>
</dbReference>
<dbReference type="InterPro" id="IPR050921">
    <property type="entry name" value="T4SS_GSP_E_ATPase"/>
</dbReference>
<organism evidence="4 5">
    <name type="scientific">Streptomyces aureus</name>
    <dbReference type="NCBI Taxonomy" id="193461"/>
    <lineage>
        <taxon>Bacteria</taxon>
        <taxon>Bacillati</taxon>
        <taxon>Actinomycetota</taxon>
        <taxon>Actinomycetes</taxon>
        <taxon>Kitasatosporales</taxon>
        <taxon>Streptomycetaceae</taxon>
        <taxon>Streptomyces</taxon>
    </lineage>
</organism>
<dbReference type="InterPro" id="IPR001482">
    <property type="entry name" value="T2SS/T4SS_dom"/>
</dbReference>
<dbReference type="EMBL" id="JBGOSP010000033">
    <property type="protein sequence ID" value="MFA3842104.1"/>
    <property type="molecule type" value="Genomic_DNA"/>
</dbReference>
<keyword evidence="5" id="KW-1185">Reference proteome</keyword>
<accession>A0ABV4SWX6</accession>
<feature type="domain" description="Bacterial type II secretion system protein E" evidence="3">
    <location>
        <begin position="172"/>
        <end position="365"/>
    </location>
</feature>
<feature type="coiled-coil region" evidence="2">
    <location>
        <begin position="42"/>
        <end position="71"/>
    </location>
</feature>
<dbReference type="InterPro" id="IPR027417">
    <property type="entry name" value="P-loop_NTPase"/>
</dbReference>
<dbReference type="PANTHER" id="PTHR30486:SF6">
    <property type="entry name" value="TYPE IV PILUS RETRACTATION ATPASE PILT"/>
    <property type="match status" value="1"/>
</dbReference>
<reference evidence="4 5" key="1">
    <citation type="submission" date="2024-08" db="EMBL/GenBank/DDBJ databases">
        <title>Genome sequence of Streptomyces aureus CACIA-1.46HGO.</title>
        <authorList>
            <person name="Evangelista-Martinez Z."/>
        </authorList>
    </citation>
    <scope>NUCLEOTIDE SEQUENCE [LARGE SCALE GENOMIC DNA]</scope>
    <source>
        <strain evidence="4 5">CACIA-1.46HGO</strain>
    </source>
</reference>
<evidence type="ECO:0000313" key="5">
    <source>
        <dbReference type="Proteomes" id="UP001571476"/>
    </source>
</evidence>
<evidence type="ECO:0000259" key="3">
    <source>
        <dbReference type="Pfam" id="PF00437"/>
    </source>
</evidence>
<evidence type="ECO:0000256" key="2">
    <source>
        <dbReference type="SAM" id="Coils"/>
    </source>
</evidence>
<evidence type="ECO:0000256" key="1">
    <source>
        <dbReference type="ARBA" id="ARBA00006611"/>
    </source>
</evidence>
<dbReference type="RefSeq" id="WP_372566155.1">
    <property type="nucleotide sequence ID" value="NZ_JBGOSP010000033.1"/>
</dbReference>
<dbReference type="Gene3D" id="3.30.450.380">
    <property type="match status" value="1"/>
</dbReference>
<dbReference type="SUPFAM" id="SSF52540">
    <property type="entry name" value="P-loop containing nucleoside triphosphate hydrolases"/>
    <property type="match status" value="1"/>
</dbReference>
<dbReference type="PANTHER" id="PTHR30486">
    <property type="entry name" value="TWITCHING MOTILITY PROTEIN PILT"/>
    <property type="match status" value="1"/>
</dbReference>
<dbReference type="Proteomes" id="UP001571476">
    <property type="component" value="Unassembled WGS sequence"/>
</dbReference>
<proteinExistence type="inferred from homology"/>
<name>A0ABV4SWX6_9ACTN</name>
<sequence>MTTSSSAGAGAMGVSDFARTASLPGTLPVPPEEIQKLRVRVAEDLRAVRERQQAQTLEAEEERELAELFARRQIAAWHAEFTQKNPPLSQEQRSILHEEVLNLTFRAGALQRLLDQPGVQNIDIDGDVMYVDVAGQQRQKMASPFASREQTIAWINTMAAQSGHGERQLSYASPAVEFRLPDDSRVAANVLTRNVSVSIRKHGGRAWTLGNLLQEGTVDQLLASFLSAAVRAHMNIVICGGMTAGKTTLMRAMGREIPASERLITLESSLELFLDDAETPCHTLAFETRQSNGEDGAGAIGLSDLIEIALRYNADRIMVGEVRGKESMAMLEAMSASQPGSMCTLHADFPKDVITRLVLRLSMADLSAETSYRLIEGAVHLMVFVKKGAKPGEKIVSHVWEVDGLNEDGTPSMTQLFAPRPGDGRAVPTAFQMSPERAEQIAAAGFNPLLLAQYPHGTWDPVEQSGERRAS</sequence>
<evidence type="ECO:0000313" key="4">
    <source>
        <dbReference type="EMBL" id="MFA3842104.1"/>
    </source>
</evidence>
<protein>
    <submittedName>
        <fullName evidence="4">CpaF family protein</fullName>
    </submittedName>
</protein>
<comment type="caution">
    <text evidence="4">The sequence shown here is derived from an EMBL/GenBank/DDBJ whole genome shotgun (WGS) entry which is preliminary data.</text>
</comment>
<dbReference type="Gene3D" id="3.40.50.300">
    <property type="entry name" value="P-loop containing nucleotide triphosphate hydrolases"/>
    <property type="match status" value="1"/>
</dbReference>